<keyword evidence="3" id="KW-0328">Glycosyltransferase</keyword>
<evidence type="ECO:0000313" key="8">
    <source>
        <dbReference type="Proteomes" id="UP001254564"/>
    </source>
</evidence>
<accession>A0ABU1H0C1</accession>
<organism evidence="7 8">
    <name type="scientific">Vreelandella vilamensis</name>
    <dbReference type="NCBI Taxonomy" id="531309"/>
    <lineage>
        <taxon>Bacteria</taxon>
        <taxon>Pseudomonadati</taxon>
        <taxon>Pseudomonadota</taxon>
        <taxon>Gammaproteobacteria</taxon>
        <taxon>Oceanospirillales</taxon>
        <taxon>Halomonadaceae</taxon>
        <taxon>Vreelandella</taxon>
    </lineage>
</organism>
<dbReference type="CDD" id="cd02522">
    <property type="entry name" value="GT_2_like_a"/>
    <property type="match status" value="1"/>
</dbReference>
<reference evidence="7 8" key="1">
    <citation type="submission" date="2023-04" db="EMBL/GenBank/DDBJ databases">
        <title>A long-awaited taxogenomic arrangement of the family Halomonadaceae.</title>
        <authorList>
            <person name="De La Haba R."/>
            <person name="Chuvochina M."/>
            <person name="Wittouck S."/>
            <person name="Arahal D.R."/>
            <person name="Sanchez-Porro C."/>
            <person name="Hugenholtz P."/>
            <person name="Ventosa A."/>
        </authorList>
    </citation>
    <scope>NUCLEOTIDE SEQUENCE [LARGE SCALE GENOMIC DNA]</scope>
    <source>
        <strain evidence="7 8">DSM 21020</strain>
    </source>
</reference>
<proteinExistence type="predicted"/>
<dbReference type="EMBL" id="JARWAN010000002">
    <property type="protein sequence ID" value="MDR5897723.1"/>
    <property type="molecule type" value="Genomic_DNA"/>
</dbReference>
<keyword evidence="4" id="KW-0808">Transferase</keyword>
<dbReference type="InterPro" id="IPR029044">
    <property type="entry name" value="Nucleotide-diphossugar_trans"/>
</dbReference>
<evidence type="ECO:0000256" key="4">
    <source>
        <dbReference type="ARBA" id="ARBA00022679"/>
    </source>
</evidence>
<dbReference type="RefSeq" id="WP_309654648.1">
    <property type="nucleotide sequence ID" value="NZ_JARWAN010000002.1"/>
</dbReference>
<dbReference type="NCBIfam" id="TIGR04283">
    <property type="entry name" value="glyco_like_mftF"/>
    <property type="match status" value="1"/>
</dbReference>
<dbReference type="InterPro" id="IPR001173">
    <property type="entry name" value="Glyco_trans_2-like"/>
</dbReference>
<evidence type="ECO:0000256" key="3">
    <source>
        <dbReference type="ARBA" id="ARBA00022676"/>
    </source>
</evidence>
<gene>
    <name evidence="7" type="ORF">QC823_01760</name>
</gene>
<dbReference type="SUPFAM" id="SSF53448">
    <property type="entry name" value="Nucleotide-diphospho-sugar transferases"/>
    <property type="match status" value="1"/>
</dbReference>
<feature type="domain" description="Glycosyltransferase 2-like" evidence="6">
    <location>
        <begin position="18"/>
        <end position="115"/>
    </location>
</feature>
<keyword evidence="8" id="KW-1185">Reference proteome</keyword>
<evidence type="ECO:0000256" key="5">
    <source>
        <dbReference type="ARBA" id="ARBA00023136"/>
    </source>
</evidence>
<comment type="subcellular location">
    <subcellularLocation>
        <location evidence="1">Cell membrane</location>
    </subcellularLocation>
</comment>
<protein>
    <submittedName>
        <fullName evidence="7">TIGR04283 family arsenosugar biosynthesis glycosyltransferase</fullName>
    </submittedName>
</protein>
<dbReference type="InterPro" id="IPR026461">
    <property type="entry name" value="Trfase_2_rSAM/seldom_assoc"/>
</dbReference>
<comment type="caution">
    <text evidence="7">The sequence shown here is derived from an EMBL/GenBank/DDBJ whole genome shotgun (WGS) entry which is preliminary data.</text>
</comment>
<dbReference type="Gene3D" id="3.90.550.10">
    <property type="entry name" value="Spore Coat Polysaccharide Biosynthesis Protein SpsA, Chain A"/>
    <property type="match status" value="1"/>
</dbReference>
<name>A0ABU1H0C1_9GAMM</name>
<evidence type="ECO:0000256" key="1">
    <source>
        <dbReference type="ARBA" id="ARBA00004236"/>
    </source>
</evidence>
<evidence type="ECO:0000259" key="6">
    <source>
        <dbReference type="Pfam" id="PF00535"/>
    </source>
</evidence>
<sequence length="239" mass="26696">MSVFPLEQAHWPPGTPLSIIIPVLNEAEALPAILAALQPLRAQGAEVIVVDGGSHDDTPTLAEPLADHVLTSAPGRARQMNAGATRARAEALLFLHADTRLPPDALGLITQALVRRSWGRFDIHLDGKSRWLVLISAMINLRSRLSGIATGDQALFMRRDAFDAVGGLPEQPLMEDIEITKRLKRLARPACLRAKVVSSGRRWDQRGAWRTILLMWRLRYRYWRGVNTEELAKAYRHVR</sequence>
<dbReference type="Proteomes" id="UP001254564">
    <property type="component" value="Unassembled WGS sequence"/>
</dbReference>
<dbReference type="PANTHER" id="PTHR43646:SF2">
    <property type="entry name" value="GLYCOSYLTRANSFERASE 2-LIKE DOMAIN-CONTAINING PROTEIN"/>
    <property type="match status" value="1"/>
</dbReference>
<evidence type="ECO:0000313" key="7">
    <source>
        <dbReference type="EMBL" id="MDR5897723.1"/>
    </source>
</evidence>
<evidence type="ECO:0000256" key="2">
    <source>
        <dbReference type="ARBA" id="ARBA00022475"/>
    </source>
</evidence>
<dbReference type="Pfam" id="PF00535">
    <property type="entry name" value="Glycos_transf_2"/>
    <property type="match status" value="1"/>
</dbReference>
<dbReference type="PANTHER" id="PTHR43646">
    <property type="entry name" value="GLYCOSYLTRANSFERASE"/>
    <property type="match status" value="1"/>
</dbReference>
<keyword evidence="2" id="KW-1003">Cell membrane</keyword>
<keyword evidence="5" id="KW-0472">Membrane</keyword>